<feature type="region of interest" description="Disordered" evidence="1">
    <location>
        <begin position="1"/>
        <end position="29"/>
    </location>
</feature>
<evidence type="ECO:0000256" key="1">
    <source>
        <dbReference type="SAM" id="MobiDB-lite"/>
    </source>
</evidence>
<evidence type="ECO:0000313" key="3">
    <source>
        <dbReference type="Proteomes" id="UP001501624"/>
    </source>
</evidence>
<organism evidence="2 3">
    <name type="scientific">Amycolatopsis tucumanensis</name>
    <dbReference type="NCBI Taxonomy" id="401106"/>
    <lineage>
        <taxon>Bacteria</taxon>
        <taxon>Bacillati</taxon>
        <taxon>Actinomycetota</taxon>
        <taxon>Actinomycetes</taxon>
        <taxon>Pseudonocardiales</taxon>
        <taxon>Pseudonocardiaceae</taxon>
        <taxon>Amycolatopsis</taxon>
    </lineage>
</organism>
<dbReference type="EMBL" id="BAABCM010000001">
    <property type="protein sequence ID" value="GAA3799050.1"/>
    <property type="molecule type" value="Genomic_DNA"/>
</dbReference>
<accession>A0ABP7HUV5</accession>
<keyword evidence="3" id="KW-1185">Reference proteome</keyword>
<gene>
    <name evidence="2" type="ORF">GCM10022380_15390</name>
</gene>
<comment type="caution">
    <text evidence="2">The sequence shown here is derived from an EMBL/GenBank/DDBJ whole genome shotgun (WGS) entry which is preliminary data.</text>
</comment>
<proteinExistence type="predicted"/>
<protein>
    <submittedName>
        <fullName evidence="2">Uncharacterized protein</fullName>
    </submittedName>
</protein>
<feature type="compositionally biased region" description="Basic and acidic residues" evidence="1">
    <location>
        <begin position="1"/>
        <end position="24"/>
    </location>
</feature>
<dbReference type="Proteomes" id="UP001501624">
    <property type="component" value="Unassembled WGS sequence"/>
</dbReference>
<evidence type="ECO:0000313" key="2">
    <source>
        <dbReference type="EMBL" id="GAA3799050.1"/>
    </source>
</evidence>
<reference evidence="3" key="1">
    <citation type="journal article" date="2019" name="Int. J. Syst. Evol. Microbiol.">
        <title>The Global Catalogue of Microorganisms (GCM) 10K type strain sequencing project: providing services to taxonomists for standard genome sequencing and annotation.</title>
        <authorList>
            <consortium name="The Broad Institute Genomics Platform"/>
            <consortium name="The Broad Institute Genome Sequencing Center for Infectious Disease"/>
            <person name="Wu L."/>
            <person name="Ma J."/>
        </authorList>
    </citation>
    <scope>NUCLEOTIDE SEQUENCE [LARGE SCALE GENOMIC DNA]</scope>
    <source>
        <strain evidence="3">JCM 17017</strain>
    </source>
</reference>
<name>A0ABP7HUV5_9PSEU</name>
<sequence>MAARDPVRRRENRPGLKKEEKGKTPCECPVKPWLGGRDMSESLTARMAAVGGRAATVRSFSSGSPTARRDACVTVPSGFVMRRADPVMRIGLFMSVIAGTVG</sequence>